<dbReference type="STRING" id="558151.ACM46_08300"/>
<reference evidence="1 2" key="1">
    <citation type="journal article" date="2013" name="Int. J. Syst. Evol. Microbiol.">
        <title>Chryseobacterium angstadtii sp. nov., isolated from a newt tank.</title>
        <authorList>
            <person name="Kirk K.E."/>
            <person name="Hoffman J.A."/>
            <person name="Smith K.A."/>
            <person name="Strahan B.L."/>
            <person name="Failor K.C."/>
            <person name="Krebs J.E."/>
            <person name="Gale A.N."/>
            <person name="Do T.D."/>
            <person name="Sontag T.C."/>
            <person name="Batties A.M."/>
            <person name="Mistiszyn K."/>
            <person name="Newman J.D."/>
        </authorList>
    </citation>
    <scope>NUCLEOTIDE SEQUENCE [LARGE SCALE GENOMIC DNA]</scope>
    <source>
        <strain evidence="1 2">KM</strain>
    </source>
</reference>
<comment type="caution">
    <text evidence="1">The sequence shown here is derived from an EMBL/GenBank/DDBJ whole genome shotgun (WGS) entry which is preliminary data.</text>
</comment>
<dbReference type="OrthoDB" id="678197at2"/>
<protein>
    <submittedName>
        <fullName evidence="1">Serine endopeptidase</fullName>
    </submittedName>
</protein>
<dbReference type="PATRIC" id="fig|558151.6.peg.1742"/>
<dbReference type="RefSeq" id="WP_048506191.1">
    <property type="nucleotide sequence ID" value="NZ_LFND01000003.1"/>
</dbReference>
<sequence length="82" mass="9035">MNNENSKKKPFFASFLEKQIKDPETIQGGNIISSPDSDVITAPSIDNVTRPVFDNVTAPSKDLLVTMKYPSDNDESGELEAF</sequence>
<dbReference type="EMBL" id="LFND01000003">
    <property type="protein sequence ID" value="KMQ64285.1"/>
    <property type="molecule type" value="Genomic_DNA"/>
</dbReference>
<proteinExistence type="predicted"/>
<organism evidence="1 2">
    <name type="scientific">Chryseobacterium angstadtii</name>
    <dbReference type="NCBI Taxonomy" id="558151"/>
    <lineage>
        <taxon>Bacteria</taxon>
        <taxon>Pseudomonadati</taxon>
        <taxon>Bacteroidota</taxon>
        <taxon>Flavobacteriia</taxon>
        <taxon>Flavobacteriales</taxon>
        <taxon>Weeksellaceae</taxon>
        <taxon>Chryseobacterium group</taxon>
        <taxon>Chryseobacterium</taxon>
    </lineage>
</organism>
<dbReference type="Proteomes" id="UP000036261">
    <property type="component" value="Unassembled WGS sequence"/>
</dbReference>
<accession>A0A0J7L580</accession>
<name>A0A0J7L580_9FLAO</name>
<evidence type="ECO:0000313" key="2">
    <source>
        <dbReference type="Proteomes" id="UP000036261"/>
    </source>
</evidence>
<dbReference type="InterPro" id="IPR022217">
    <property type="entry name" value="Prot_inh_I10_marinostatin"/>
</dbReference>
<dbReference type="NCBIfam" id="NF033738">
    <property type="entry name" value="microvirid_RiPP"/>
    <property type="match status" value="1"/>
</dbReference>
<dbReference type="Pfam" id="PF12559">
    <property type="entry name" value="Inhibitor_I10"/>
    <property type="match status" value="1"/>
</dbReference>
<dbReference type="AlphaFoldDB" id="A0A0J7L580"/>
<keyword evidence="2" id="KW-1185">Reference proteome</keyword>
<evidence type="ECO:0000313" key="1">
    <source>
        <dbReference type="EMBL" id="KMQ64285.1"/>
    </source>
</evidence>
<gene>
    <name evidence="1" type="ORF">ACM46_08300</name>
</gene>